<dbReference type="EMBL" id="PKPP01001141">
    <property type="protein sequence ID" value="PWA85256.1"/>
    <property type="molecule type" value="Genomic_DNA"/>
</dbReference>
<name>A0A2U1PHM5_ARTAN</name>
<keyword evidence="2" id="KW-1185">Reference proteome</keyword>
<keyword evidence="1" id="KW-0808">Transferase</keyword>
<dbReference type="AlphaFoldDB" id="A0A2U1PHM5"/>
<dbReference type="GO" id="GO:0003964">
    <property type="term" value="F:RNA-directed DNA polymerase activity"/>
    <property type="evidence" value="ECO:0007669"/>
    <property type="project" value="UniProtKB-KW"/>
</dbReference>
<dbReference type="OrthoDB" id="1930966at2759"/>
<sequence length="267" mass="30214">MNINELRYNIRRMWSKFGLADISASKNGQYMFKFRNEEGLNAVTEKGPWMETRLKSKKLQHTCDKVFQEIHVQVINITSQSMLYVLSANQYKIKCFYTFLYAANEGLESRELWTELRKNSRYVNGRPWGIAGDLNETLSPTEHSIGGSTMTTDMVEFHECVNKIEVEDICGDKFSHHGKCDVGDSVTNMDTKTGLSHSDVEVSYTRETKPVVESATEKLMEPVSEEETTAKANTSSLNMSFVSGQMESFNQTNRYTPLTASGLGSSM</sequence>
<comment type="caution">
    <text evidence="1">The sequence shown here is derived from an EMBL/GenBank/DDBJ whole genome shotgun (WGS) entry which is preliminary data.</text>
</comment>
<keyword evidence="1" id="KW-0695">RNA-directed DNA polymerase</keyword>
<proteinExistence type="predicted"/>
<keyword evidence="1" id="KW-0548">Nucleotidyltransferase</keyword>
<evidence type="ECO:0000313" key="1">
    <source>
        <dbReference type="EMBL" id="PWA85256.1"/>
    </source>
</evidence>
<organism evidence="1 2">
    <name type="scientific">Artemisia annua</name>
    <name type="common">Sweet wormwood</name>
    <dbReference type="NCBI Taxonomy" id="35608"/>
    <lineage>
        <taxon>Eukaryota</taxon>
        <taxon>Viridiplantae</taxon>
        <taxon>Streptophyta</taxon>
        <taxon>Embryophyta</taxon>
        <taxon>Tracheophyta</taxon>
        <taxon>Spermatophyta</taxon>
        <taxon>Magnoliopsida</taxon>
        <taxon>eudicotyledons</taxon>
        <taxon>Gunneridae</taxon>
        <taxon>Pentapetalae</taxon>
        <taxon>asterids</taxon>
        <taxon>campanulids</taxon>
        <taxon>Asterales</taxon>
        <taxon>Asteraceae</taxon>
        <taxon>Asteroideae</taxon>
        <taxon>Anthemideae</taxon>
        <taxon>Artemisiinae</taxon>
        <taxon>Artemisia</taxon>
    </lineage>
</organism>
<gene>
    <name evidence="1" type="ORF">CTI12_AA150880</name>
</gene>
<evidence type="ECO:0000313" key="2">
    <source>
        <dbReference type="Proteomes" id="UP000245207"/>
    </source>
</evidence>
<dbReference type="Proteomes" id="UP000245207">
    <property type="component" value="Unassembled WGS sequence"/>
</dbReference>
<accession>A0A2U1PHM5</accession>
<protein>
    <submittedName>
        <fullName evidence="1">RNA-directed DNA polymerase, eukaryota, Reverse transcriptase zinc-binding domain protein</fullName>
    </submittedName>
</protein>
<reference evidence="1 2" key="1">
    <citation type="journal article" date="2018" name="Mol. Plant">
        <title>The genome of Artemisia annua provides insight into the evolution of Asteraceae family and artemisinin biosynthesis.</title>
        <authorList>
            <person name="Shen Q."/>
            <person name="Zhang L."/>
            <person name="Liao Z."/>
            <person name="Wang S."/>
            <person name="Yan T."/>
            <person name="Shi P."/>
            <person name="Liu M."/>
            <person name="Fu X."/>
            <person name="Pan Q."/>
            <person name="Wang Y."/>
            <person name="Lv Z."/>
            <person name="Lu X."/>
            <person name="Zhang F."/>
            <person name="Jiang W."/>
            <person name="Ma Y."/>
            <person name="Chen M."/>
            <person name="Hao X."/>
            <person name="Li L."/>
            <person name="Tang Y."/>
            <person name="Lv G."/>
            <person name="Zhou Y."/>
            <person name="Sun X."/>
            <person name="Brodelius P.E."/>
            <person name="Rose J.K.C."/>
            <person name="Tang K."/>
        </authorList>
    </citation>
    <scope>NUCLEOTIDE SEQUENCE [LARGE SCALE GENOMIC DNA]</scope>
    <source>
        <strain evidence="2">cv. Huhao1</strain>
        <tissue evidence="1">Leaf</tissue>
    </source>
</reference>